<keyword evidence="1" id="KW-1133">Transmembrane helix</keyword>
<evidence type="ECO:0000313" key="2">
    <source>
        <dbReference type="EMBL" id="SDH53417.1"/>
    </source>
</evidence>
<dbReference type="EMBL" id="FNCH01000028">
    <property type="protein sequence ID" value="SDH53417.1"/>
    <property type="molecule type" value="Genomic_DNA"/>
</dbReference>
<keyword evidence="3" id="KW-1185">Reference proteome</keyword>
<proteinExistence type="predicted"/>
<feature type="transmembrane region" description="Helical" evidence="1">
    <location>
        <begin position="7"/>
        <end position="23"/>
    </location>
</feature>
<keyword evidence="1" id="KW-0472">Membrane</keyword>
<gene>
    <name evidence="2" type="ORF">SAMN05421827_12828</name>
</gene>
<keyword evidence="1" id="KW-0812">Transmembrane</keyword>
<protein>
    <submittedName>
        <fullName evidence="2">Uncharacterized protein</fullName>
    </submittedName>
</protein>
<sequence>MTGFGKFLAATIVSFFLMIGALGSDHPTFLIALALLVWILFVWSISSGSSKRNRERDEQIRLFNSFIKSKGKF</sequence>
<evidence type="ECO:0000256" key="1">
    <source>
        <dbReference type="SAM" id="Phobius"/>
    </source>
</evidence>
<feature type="transmembrane region" description="Helical" evidence="1">
    <location>
        <begin position="29"/>
        <end position="46"/>
    </location>
</feature>
<dbReference type="STRING" id="405671.SAMN05421827_12828"/>
<name>A0A1G8D6P2_9SPHI</name>
<evidence type="ECO:0000313" key="3">
    <source>
        <dbReference type="Proteomes" id="UP000199643"/>
    </source>
</evidence>
<dbReference type="AlphaFoldDB" id="A0A1G8D6P2"/>
<organism evidence="2 3">
    <name type="scientific">Pedobacter terrae</name>
    <dbReference type="NCBI Taxonomy" id="405671"/>
    <lineage>
        <taxon>Bacteria</taxon>
        <taxon>Pseudomonadati</taxon>
        <taxon>Bacteroidota</taxon>
        <taxon>Sphingobacteriia</taxon>
        <taxon>Sphingobacteriales</taxon>
        <taxon>Sphingobacteriaceae</taxon>
        <taxon>Pedobacter</taxon>
    </lineage>
</organism>
<reference evidence="3" key="1">
    <citation type="submission" date="2016-10" db="EMBL/GenBank/DDBJ databases">
        <authorList>
            <person name="Varghese N."/>
            <person name="Submissions S."/>
        </authorList>
    </citation>
    <scope>NUCLEOTIDE SEQUENCE [LARGE SCALE GENOMIC DNA]</scope>
    <source>
        <strain evidence="3">DSM 17933</strain>
    </source>
</reference>
<dbReference type="Proteomes" id="UP000199643">
    <property type="component" value="Unassembled WGS sequence"/>
</dbReference>
<accession>A0A1G8D6P2</accession>